<evidence type="ECO:0000256" key="4">
    <source>
        <dbReference type="ARBA" id="ARBA00023143"/>
    </source>
</evidence>
<dbReference type="RefSeq" id="WP_338268503.1">
    <property type="nucleotide sequence ID" value="NZ_AP027271.1"/>
</dbReference>
<evidence type="ECO:0000256" key="3">
    <source>
        <dbReference type="ARBA" id="ARBA00023054"/>
    </source>
</evidence>
<evidence type="ECO:0000259" key="8">
    <source>
        <dbReference type="Pfam" id="PF07195"/>
    </source>
</evidence>
<dbReference type="Pfam" id="PF07195">
    <property type="entry name" value="FliD_C"/>
    <property type="match status" value="1"/>
</dbReference>
<keyword evidence="5" id="KW-0964">Secreted</keyword>
<evidence type="ECO:0000256" key="1">
    <source>
        <dbReference type="ARBA" id="ARBA00009764"/>
    </source>
</evidence>
<dbReference type="PANTHER" id="PTHR30288">
    <property type="entry name" value="FLAGELLAR CAP/ASSEMBLY PROTEIN FLID"/>
    <property type="match status" value="1"/>
</dbReference>
<comment type="subunit">
    <text evidence="2 5">Homopentamer.</text>
</comment>
<accession>A0ABM8FH82</accession>
<dbReference type="InterPro" id="IPR010810">
    <property type="entry name" value="Flagellin_hook_IN_motif"/>
</dbReference>
<organism evidence="9 10">
    <name type="scientific">Marinomonas pontica</name>
    <dbReference type="NCBI Taxonomy" id="264739"/>
    <lineage>
        <taxon>Bacteria</taxon>
        <taxon>Pseudomonadati</taxon>
        <taxon>Pseudomonadota</taxon>
        <taxon>Gammaproteobacteria</taxon>
        <taxon>Oceanospirillales</taxon>
        <taxon>Oceanospirillaceae</taxon>
        <taxon>Marinomonas</taxon>
    </lineage>
</organism>
<feature type="region of interest" description="Disordered" evidence="6">
    <location>
        <begin position="207"/>
        <end position="303"/>
    </location>
</feature>
<dbReference type="InterPro" id="IPR003481">
    <property type="entry name" value="FliD_N"/>
</dbReference>
<dbReference type="PANTHER" id="PTHR30288:SF0">
    <property type="entry name" value="FLAGELLAR HOOK-ASSOCIATED PROTEIN 2"/>
    <property type="match status" value="1"/>
</dbReference>
<dbReference type="InterPro" id="IPR040026">
    <property type="entry name" value="FliD"/>
</dbReference>
<feature type="coiled-coil region" evidence="5">
    <location>
        <begin position="508"/>
        <end position="535"/>
    </location>
</feature>
<feature type="domain" description="Flagellar hook-associated protein 2 C-terminal" evidence="8">
    <location>
        <begin position="338"/>
        <end position="552"/>
    </location>
</feature>
<feature type="compositionally biased region" description="Acidic residues" evidence="6">
    <location>
        <begin position="213"/>
        <end position="279"/>
    </location>
</feature>
<evidence type="ECO:0000313" key="9">
    <source>
        <dbReference type="EMBL" id="BDX03744.1"/>
    </source>
</evidence>
<evidence type="ECO:0000256" key="5">
    <source>
        <dbReference type="RuleBase" id="RU362066"/>
    </source>
</evidence>
<feature type="domain" description="Flagellar hook-associated protein 2 N-terminal" evidence="7">
    <location>
        <begin position="10"/>
        <end position="109"/>
    </location>
</feature>
<evidence type="ECO:0000256" key="2">
    <source>
        <dbReference type="ARBA" id="ARBA00011255"/>
    </source>
</evidence>
<dbReference type="Pfam" id="PF07196">
    <property type="entry name" value="Flagellin_IN"/>
    <property type="match status" value="1"/>
</dbReference>
<keyword evidence="3 5" id="KW-0175">Coiled coil</keyword>
<comment type="similarity">
    <text evidence="1 5">Belongs to the FliD family.</text>
</comment>
<gene>
    <name evidence="9" type="ORF">MACH16_24920</name>
</gene>
<dbReference type="Proteomes" id="UP001307608">
    <property type="component" value="Chromosome"/>
</dbReference>
<reference evidence="9 10" key="1">
    <citation type="submission" date="2023-01" db="EMBL/GenBank/DDBJ databases">
        <title>Complete genome sequence of Marinomonas pontica strain 200518_36.</title>
        <authorList>
            <person name="Ueki S."/>
            <person name="Gajardo G."/>
            <person name="Maruyama F."/>
        </authorList>
    </citation>
    <scope>NUCLEOTIDE SEQUENCE [LARGE SCALE GENOMIC DNA]</scope>
    <source>
        <strain evidence="9 10">200518_36</strain>
    </source>
</reference>
<dbReference type="EMBL" id="AP027271">
    <property type="protein sequence ID" value="BDX03744.1"/>
    <property type="molecule type" value="Genomic_DNA"/>
</dbReference>
<comment type="function">
    <text evidence="5">Required for morphogenesis and for the elongation of the flagellar filament by facilitating polymerization of the flagellin monomers at the tip of growing filament. Forms a capping structure, which prevents flagellin subunits (transported through the central channel of the flagellum) from leaking out without polymerization at the distal end.</text>
</comment>
<feature type="compositionally biased region" description="Acidic residues" evidence="6">
    <location>
        <begin position="288"/>
        <end position="303"/>
    </location>
</feature>
<keyword evidence="4 5" id="KW-0975">Bacterial flagellum</keyword>
<protein>
    <recommendedName>
        <fullName evidence="5">Flagellar hook-associated protein 2</fullName>
        <shortName evidence="5">HAP2</shortName>
    </recommendedName>
    <alternativeName>
        <fullName evidence="5">Flagellar cap protein</fullName>
    </alternativeName>
</protein>
<dbReference type="Pfam" id="PF02465">
    <property type="entry name" value="FliD_N"/>
    <property type="match status" value="1"/>
</dbReference>
<proteinExistence type="inferred from homology"/>
<name>A0ABM8FH82_9GAMM</name>
<evidence type="ECO:0000259" key="7">
    <source>
        <dbReference type="Pfam" id="PF02465"/>
    </source>
</evidence>
<keyword evidence="10" id="KW-1185">Reference proteome</keyword>
<dbReference type="InterPro" id="IPR010809">
    <property type="entry name" value="FliD_C"/>
</dbReference>
<comment type="subcellular location">
    <subcellularLocation>
        <location evidence="5">Secreted</location>
    </subcellularLocation>
    <subcellularLocation>
        <location evidence="5">Bacterial flagellum</location>
    </subcellularLocation>
</comment>
<evidence type="ECO:0000313" key="10">
    <source>
        <dbReference type="Proteomes" id="UP001307608"/>
    </source>
</evidence>
<sequence length="564" mass="60350">MSVGSLGAGSGLDLESLVKQMVSAQKDVKVKLYQDKIDGYEAELSALGKVGSAIDSFKSAVEALKDDELFTGRDAKIAQPEGEESIAITTDNTASNGSYAIDVNQLAKGSRVMSAPGTFSSADDVVTPKNAELTFKAGKHEFTLDVKAGTTLSELRNLINTSEDNFGVSANLVDDGNGNLFFTATSSIQGSGNTLKIINTSVVTDEQGNLVVPEEEPPVEDEPIEEDLPVEEDVVPEEQPETPVDETDELDLPGDEFDYANDGPIPEDDAPEVEEDTLDANETPIVEETTEDDPVEEDLEDQEADPTAIAANTSTSMLDSLSTEGAFAGMYTPMGEQARDAIITVDGIQIRNDTNTFDGAVAGLSIEALSETDKTTKVDISFDQQTVQDTIEEFIASYNDLVSLLQTSSDKGAVLNGNSMVRNLQSSLSTQLMTSHGNTSTFTSIFDLGVKMDNQGMLSFNSGKFNEAMKRGYSEIAPLISGENGLAESLNNLLSSYTGSGGMTNSLKDSVRRSIDSTEGTLEAYEDRMVKYETSLRSKFTSLDSRLADMNAQGGYLNSVLAKM</sequence>
<evidence type="ECO:0000256" key="6">
    <source>
        <dbReference type="SAM" id="MobiDB-lite"/>
    </source>
</evidence>